<reference evidence="8" key="1">
    <citation type="journal article" date="2019" name="Int. J. Syst. Evol. Microbiol.">
        <title>The Global Catalogue of Microorganisms (GCM) 10K type strain sequencing project: providing services to taxonomists for standard genome sequencing and annotation.</title>
        <authorList>
            <consortium name="The Broad Institute Genomics Platform"/>
            <consortium name="The Broad Institute Genome Sequencing Center for Infectious Disease"/>
            <person name="Wu L."/>
            <person name="Ma J."/>
        </authorList>
    </citation>
    <scope>NUCLEOTIDE SEQUENCE [LARGE SCALE GENOMIC DNA]</scope>
    <source>
        <strain evidence="8">JCM 17388</strain>
    </source>
</reference>
<dbReference type="SUPFAM" id="SSF53850">
    <property type="entry name" value="Periplasmic binding protein-like II"/>
    <property type="match status" value="1"/>
</dbReference>
<keyword evidence="3" id="KW-0238">DNA-binding</keyword>
<dbReference type="InterPro" id="IPR036388">
    <property type="entry name" value="WH-like_DNA-bd_sf"/>
</dbReference>
<evidence type="ECO:0000256" key="4">
    <source>
        <dbReference type="ARBA" id="ARBA00023163"/>
    </source>
</evidence>
<name>A0ABP8ALJ8_9ACTN</name>
<dbReference type="InterPro" id="IPR005119">
    <property type="entry name" value="LysR_subst-bd"/>
</dbReference>
<keyword evidence="2" id="KW-0805">Transcription regulation</keyword>
<evidence type="ECO:0000256" key="3">
    <source>
        <dbReference type="ARBA" id="ARBA00023125"/>
    </source>
</evidence>
<keyword evidence="4" id="KW-0804">Transcription</keyword>
<dbReference type="PROSITE" id="PS50931">
    <property type="entry name" value="HTH_LYSR"/>
    <property type="match status" value="1"/>
</dbReference>
<dbReference type="Gene3D" id="1.10.10.10">
    <property type="entry name" value="Winged helix-like DNA-binding domain superfamily/Winged helix DNA-binding domain"/>
    <property type="match status" value="1"/>
</dbReference>
<dbReference type="PANTHER" id="PTHR30346">
    <property type="entry name" value="TRANSCRIPTIONAL DUAL REGULATOR HCAR-RELATED"/>
    <property type="match status" value="1"/>
</dbReference>
<protein>
    <submittedName>
        <fullName evidence="7">LysR family transcriptional regulator</fullName>
    </submittedName>
</protein>
<dbReference type="Pfam" id="PF00126">
    <property type="entry name" value="HTH_1"/>
    <property type="match status" value="1"/>
</dbReference>
<sequence length="311" mass="35058">MRAFVVASEELHFTRAAERLFLSQQALSKRIRRLEDALSVTLFERTTRRVVLTASGRRLLPLVKEAVDAFDNAVQTAKDTGGRLLIDIHDERFTPLRIVRAVSEREPGLQIEASMRQAFPVAVRAVRGREIDAGFGRVHDLGQPWPSTLQHRLVHLEPIHVYVPLTHRLADRPVLKPHDLRGAGVAMPDPGEASEWRGYLARFARYFGIPLHYNEPALGIEHLIEQIHRERHAVALGEAGIRLAGDSGLRRIPLTGPEVPYPWSIVWDRRNTSANLGRLLALMPAPTLPAQNDQRTWIPDVDRRHPSNQSG</sequence>
<proteinExistence type="inferred from homology"/>
<evidence type="ECO:0000259" key="6">
    <source>
        <dbReference type="PROSITE" id="PS50931"/>
    </source>
</evidence>
<evidence type="ECO:0000256" key="5">
    <source>
        <dbReference type="SAM" id="MobiDB-lite"/>
    </source>
</evidence>
<dbReference type="EMBL" id="BAABAQ010000002">
    <property type="protein sequence ID" value="GAA4185857.1"/>
    <property type="molecule type" value="Genomic_DNA"/>
</dbReference>
<feature type="region of interest" description="Disordered" evidence="5">
    <location>
        <begin position="291"/>
        <end position="311"/>
    </location>
</feature>
<dbReference type="Proteomes" id="UP001501251">
    <property type="component" value="Unassembled WGS sequence"/>
</dbReference>
<evidence type="ECO:0000313" key="7">
    <source>
        <dbReference type="EMBL" id="GAA4185857.1"/>
    </source>
</evidence>
<dbReference type="InterPro" id="IPR036390">
    <property type="entry name" value="WH_DNA-bd_sf"/>
</dbReference>
<evidence type="ECO:0000313" key="8">
    <source>
        <dbReference type="Proteomes" id="UP001501251"/>
    </source>
</evidence>
<evidence type="ECO:0000256" key="2">
    <source>
        <dbReference type="ARBA" id="ARBA00023015"/>
    </source>
</evidence>
<accession>A0ABP8ALJ8</accession>
<dbReference type="Gene3D" id="3.40.190.10">
    <property type="entry name" value="Periplasmic binding protein-like II"/>
    <property type="match status" value="2"/>
</dbReference>
<dbReference type="Pfam" id="PF03466">
    <property type="entry name" value="LysR_substrate"/>
    <property type="match status" value="1"/>
</dbReference>
<dbReference type="PRINTS" id="PR00039">
    <property type="entry name" value="HTHLYSR"/>
</dbReference>
<dbReference type="InterPro" id="IPR000847">
    <property type="entry name" value="LysR_HTH_N"/>
</dbReference>
<keyword evidence="8" id="KW-1185">Reference proteome</keyword>
<dbReference type="PANTHER" id="PTHR30346:SF0">
    <property type="entry name" value="HCA OPERON TRANSCRIPTIONAL ACTIVATOR HCAR"/>
    <property type="match status" value="1"/>
</dbReference>
<comment type="caution">
    <text evidence="7">The sequence shown here is derived from an EMBL/GenBank/DDBJ whole genome shotgun (WGS) entry which is preliminary data.</text>
</comment>
<feature type="domain" description="HTH lysR-type" evidence="6">
    <location>
        <begin position="1"/>
        <end position="53"/>
    </location>
</feature>
<evidence type="ECO:0000256" key="1">
    <source>
        <dbReference type="ARBA" id="ARBA00009437"/>
    </source>
</evidence>
<comment type="similarity">
    <text evidence="1">Belongs to the LysR transcriptional regulatory family.</text>
</comment>
<dbReference type="SUPFAM" id="SSF46785">
    <property type="entry name" value="Winged helix' DNA-binding domain"/>
    <property type="match status" value="1"/>
</dbReference>
<organism evidence="7 8">
    <name type="scientific">Streptosporangium oxazolinicum</name>
    <dbReference type="NCBI Taxonomy" id="909287"/>
    <lineage>
        <taxon>Bacteria</taxon>
        <taxon>Bacillati</taxon>
        <taxon>Actinomycetota</taxon>
        <taxon>Actinomycetes</taxon>
        <taxon>Streptosporangiales</taxon>
        <taxon>Streptosporangiaceae</taxon>
        <taxon>Streptosporangium</taxon>
    </lineage>
</organism>
<gene>
    <name evidence="7" type="ORF">GCM10022252_16910</name>
</gene>